<evidence type="ECO:0000313" key="3">
    <source>
        <dbReference type="Proteomes" id="UP000019062"/>
    </source>
</evidence>
<sequence length="48" mass="5283">MNVILGPTSAHLGVIQQWLDSDMKQTPYEISLILFNLTVQGPRSSIGL</sequence>
<dbReference type="AlphaFoldDB" id="W4F1G7"/>
<name>W4F1G7_9BACL</name>
<gene>
    <name evidence="2" type="ORF">C176_06292</name>
</gene>
<accession>W4F1G7</accession>
<keyword evidence="3" id="KW-1185">Reference proteome</keyword>
<dbReference type="Gene3D" id="1.10.357.10">
    <property type="entry name" value="Tetracycline Repressor, domain 2"/>
    <property type="match status" value="1"/>
</dbReference>
<feature type="domain" description="Transcriptional regulator TetR C-terminal Firmicutes type" evidence="1">
    <location>
        <begin position="8"/>
        <end position="38"/>
    </location>
</feature>
<organism evidence="2 3">
    <name type="scientific">Viridibacillus arenosi FSL R5-213</name>
    <dbReference type="NCBI Taxonomy" id="1227360"/>
    <lineage>
        <taxon>Bacteria</taxon>
        <taxon>Bacillati</taxon>
        <taxon>Bacillota</taxon>
        <taxon>Bacilli</taxon>
        <taxon>Bacillales</taxon>
        <taxon>Caryophanaceae</taxon>
        <taxon>Viridibacillus</taxon>
    </lineage>
</organism>
<dbReference type="RefSeq" id="WP_143691030.1">
    <property type="nucleotide sequence ID" value="NZ_ASQA01000013.1"/>
</dbReference>
<comment type="caution">
    <text evidence="2">The sequence shown here is derived from an EMBL/GenBank/DDBJ whole genome shotgun (WGS) entry which is preliminary data.</text>
</comment>
<dbReference type="Pfam" id="PF14278">
    <property type="entry name" value="TetR_C_8"/>
    <property type="match status" value="1"/>
</dbReference>
<evidence type="ECO:0000259" key="1">
    <source>
        <dbReference type="Pfam" id="PF14278"/>
    </source>
</evidence>
<reference evidence="2 3" key="1">
    <citation type="journal article" date="2014" name="BMC Genomics">
        <title>Genomic comparison of sporeforming bacilli isolated from milk.</title>
        <authorList>
            <person name="Moreno Switt A.I."/>
            <person name="Andrus A.D."/>
            <person name="Ranieri M.L."/>
            <person name="Orsi R.H."/>
            <person name="Ivy R."/>
            <person name="den Bakker H.C."/>
            <person name="Martin N.H."/>
            <person name="Wiedmann M."/>
            <person name="Boor K.J."/>
        </authorList>
    </citation>
    <scope>NUCLEOTIDE SEQUENCE [LARGE SCALE GENOMIC DNA]</scope>
    <source>
        <strain evidence="2 3">FSL R5-213</strain>
    </source>
</reference>
<evidence type="ECO:0000313" key="2">
    <source>
        <dbReference type="EMBL" id="ETT86299.1"/>
    </source>
</evidence>
<dbReference type="InterPro" id="IPR039532">
    <property type="entry name" value="TetR_C_Firmicutes"/>
</dbReference>
<dbReference type="Proteomes" id="UP000019062">
    <property type="component" value="Unassembled WGS sequence"/>
</dbReference>
<dbReference type="EMBL" id="ASQA01000013">
    <property type="protein sequence ID" value="ETT86299.1"/>
    <property type="molecule type" value="Genomic_DNA"/>
</dbReference>
<proteinExistence type="predicted"/>
<protein>
    <submittedName>
        <fullName evidence="2">Putative TetR family transcriptional regulator</fullName>
    </submittedName>
</protein>